<keyword evidence="6" id="KW-1185">Reference proteome</keyword>
<reference evidence="5 6" key="1">
    <citation type="submission" date="2018-03" db="EMBL/GenBank/DDBJ databases">
        <authorList>
            <person name="Keele B.F."/>
        </authorList>
    </citation>
    <scope>NUCLEOTIDE SEQUENCE [LARGE SCALE GENOMIC DNA]</scope>
    <source>
        <strain evidence="5 6">YL28-9</strain>
    </source>
</reference>
<evidence type="ECO:0000256" key="2">
    <source>
        <dbReference type="ARBA" id="ARBA00023125"/>
    </source>
</evidence>
<evidence type="ECO:0000256" key="3">
    <source>
        <dbReference type="ARBA" id="ARBA00023163"/>
    </source>
</evidence>
<accession>A0A2T3HMI7</accession>
<sequence>MYSKKQEEDLDCGIRIAFKIFGGKWKMCILDAISRGIVRPALIQKAIGIAPLRVIEMQLAELLADGVLEKRIEEGIYPKKSMYFLTPFGETILPVLTTIDRWGTEHSGYVKSRMAPQPDMEIVT</sequence>
<dbReference type="InterPro" id="IPR002577">
    <property type="entry name" value="HTH_HxlR"/>
</dbReference>
<comment type="caution">
    <text evidence="5">The sequence shown here is derived from an EMBL/GenBank/DDBJ whole genome shotgun (WGS) entry which is preliminary data.</text>
</comment>
<keyword evidence="3" id="KW-0804">Transcription</keyword>
<dbReference type="Gene3D" id="1.10.10.10">
    <property type="entry name" value="Winged helix-like DNA-binding domain superfamily/Winged helix DNA-binding domain"/>
    <property type="match status" value="1"/>
</dbReference>
<dbReference type="InterPro" id="IPR036388">
    <property type="entry name" value="WH-like_DNA-bd_sf"/>
</dbReference>
<dbReference type="RefSeq" id="WP_107215908.1">
    <property type="nucleotide sequence ID" value="NZ_KZ686269.1"/>
</dbReference>
<dbReference type="EMBL" id="PYLS01000005">
    <property type="protein sequence ID" value="PST83646.1"/>
    <property type="molecule type" value="Genomic_DNA"/>
</dbReference>
<name>A0A2T3HMI7_9SPHI</name>
<proteinExistence type="predicted"/>
<keyword evidence="2" id="KW-0238">DNA-binding</keyword>
<dbReference type="AlphaFoldDB" id="A0A2T3HMI7"/>
<dbReference type="OrthoDB" id="8231503at2"/>
<evidence type="ECO:0000313" key="5">
    <source>
        <dbReference type="EMBL" id="PST83646.1"/>
    </source>
</evidence>
<keyword evidence="1" id="KW-0805">Transcription regulation</keyword>
<dbReference type="Pfam" id="PF01638">
    <property type="entry name" value="HxlR"/>
    <property type="match status" value="1"/>
</dbReference>
<dbReference type="InterPro" id="IPR036390">
    <property type="entry name" value="WH_DNA-bd_sf"/>
</dbReference>
<dbReference type="PROSITE" id="PS51118">
    <property type="entry name" value="HTH_HXLR"/>
    <property type="match status" value="1"/>
</dbReference>
<organism evidence="5 6">
    <name type="scientific">Pedobacter yulinensis</name>
    <dbReference type="NCBI Taxonomy" id="2126353"/>
    <lineage>
        <taxon>Bacteria</taxon>
        <taxon>Pseudomonadati</taxon>
        <taxon>Bacteroidota</taxon>
        <taxon>Sphingobacteriia</taxon>
        <taxon>Sphingobacteriales</taxon>
        <taxon>Sphingobacteriaceae</taxon>
        <taxon>Pedobacter</taxon>
    </lineage>
</organism>
<feature type="domain" description="HTH hxlR-type" evidence="4">
    <location>
        <begin position="12"/>
        <end position="111"/>
    </location>
</feature>
<dbReference type="PANTHER" id="PTHR33204">
    <property type="entry name" value="TRANSCRIPTIONAL REGULATOR, MARR FAMILY"/>
    <property type="match status" value="1"/>
</dbReference>
<dbReference type="SUPFAM" id="SSF46785">
    <property type="entry name" value="Winged helix' DNA-binding domain"/>
    <property type="match status" value="1"/>
</dbReference>
<dbReference type="Proteomes" id="UP000240912">
    <property type="component" value="Unassembled WGS sequence"/>
</dbReference>
<dbReference type="GO" id="GO:0003677">
    <property type="term" value="F:DNA binding"/>
    <property type="evidence" value="ECO:0007669"/>
    <property type="project" value="UniProtKB-KW"/>
</dbReference>
<evidence type="ECO:0000259" key="4">
    <source>
        <dbReference type="PROSITE" id="PS51118"/>
    </source>
</evidence>
<gene>
    <name evidence="5" type="ORF">C7T94_14010</name>
</gene>
<evidence type="ECO:0000313" key="6">
    <source>
        <dbReference type="Proteomes" id="UP000240912"/>
    </source>
</evidence>
<protein>
    <submittedName>
        <fullName evidence="5">Transcriptional regulator</fullName>
    </submittedName>
</protein>
<evidence type="ECO:0000256" key="1">
    <source>
        <dbReference type="ARBA" id="ARBA00023015"/>
    </source>
</evidence>